<dbReference type="EMBL" id="CAUYUJ010019658">
    <property type="protein sequence ID" value="CAK0892736.1"/>
    <property type="molecule type" value="Genomic_DNA"/>
</dbReference>
<evidence type="ECO:0000313" key="1">
    <source>
        <dbReference type="EMBL" id="CAK0892736.1"/>
    </source>
</evidence>
<dbReference type="Proteomes" id="UP001189429">
    <property type="component" value="Unassembled WGS sequence"/>
</dbReference>
<keyword evidence="2" id="KW-1185">Reference proteome</keyword>
<evidence type="ECO:0000313" key="2">
    <source>
        <dbReference type="Proteomes" id="UP001189429"/>
    </source>
</evidence>
<proteinExistence type="predicted"/>
<comment type="caution">
    <text evidence="1">The sequence shown here is derived from an EMBL/GenBank/DDBJ whole genome shotgun (WGS) entry which is preliminary data.</text>
</comment>
<reference evidence="1" key="1">
    <citation type="submission" date="2023-10" db="EMBL/GenBank/DDBJ databases">
        <authorList>
            <person name="Chen Y."/>
            <person name="Shah S."/>
            <person name="Dougan E. K."/>
            <person name="Thang M."/>
            <person name="Chan C."/>
        </authorList>
    </citation>
    <scope>NUCLEOTIDE SEQUENCE [LARGE SCALE GENOMIC DNA]</scope>
</reference>
<name>A0ABN9X0Q3_9DINO</name>
<protein>
    <submittedName>
        <fullName evidence="1">Uncharacterized protein</fullName>
    </submittedName>
</protein>
<sequence>MLKTTARLQAEQCGVQKHEQLMKYLEMAGTYGKLDLTTCVFAEDVFLAGLRPPSGASATALGELRAHEGAQLHAGHADICKVCHHSALPNFFRDPFASPSRWPVAWARPPWRAMLHSRRLASWPALAALAVIPMGRSHALHWCPAIHGTIDYSMPELLDAPFVSDKIFAPAASTI</sequence>
<organism evidence="1 2">
    <name type="scientific">Prorocentrum cordatum</name>
    <dbReference type="NCBI Taxonomy" id="2364126"/>
    <lineage>
        <taxon>Eukaryota</taxon>
        <taxon>Sar</taxon>
        <taxon>Alveolata</taxon>
        <taxon>Dinophyceae</taxon>
        <taxon>Prorocentrales</taxon>
        <taxon>Prorocentraceae</taxon>
        <taxon>Prorocentrum</taxon>
    </lineage>
</organism>
<gene>
    <name evidence="1" type="ORF">PCOR1329_LOCUS72317</name>
</gene>
<accession>A0ABN9X0Q3</accession>